<keyword evidence="1" id="KW-0812">Transmembrane</keyword>
<sequence>MGAVVSRLRSKKDDNYEEILSELDEKIRRADVNLREIRIRERNALIIWIVYSLIAYVTYVVGYWYFVYMSVEEDGWDLMKVTPVLTGPFFIVIGYKFLALWYKRKEANEETQLEHLRAKKKLKVEEMKNKTGYYTTQNLLERFDSKGTPNQPNNPLSPGQKGPIGRPVLPISPNLRQRLPNPQASPGSNEVNGELENRPPLIAPGGHDIIRSDDRSTIISPTALQRRWYDKLLDVLVGEEEQKYALICKNCYTWNGLALPTEFDDVQYYCKNCNHFNPSRRSQRDGNSLSAPPNNVNGNNVNSHIDQINKTSQLIDSDPKRGRSTTPKPMSRNSSFDSEKPNDKGDDYDDDGVAVSKRLASRSTSRKRRSSRSQNRIESHHDSDDQSC</sequence>
<dbReference type="PANTHER" id="PTHR22166:SF12">
    <property type="entry name" value="ENDOPLASMIC RETICULUM JUNCTION FORMATION PROTEIN LUNAPARK"/>
    <property type="match status" value="1"/>
</dbReference>
<protein>
    <recommendedName>
        <fullName evidence="1">Endoplasmic reticulum junction formation protein lunapark</fullName>
    </recommendedName>
</protein>
<evidence type="ECO:0000313" key="5">
    <source>
        <dbReference type="Proteomes" id="UP000439903"/>
    </source>
</evidence>
<reference evidence="4 5" key="1">
    <citation type="journal article" date="2019" name="Environ. Microbiol.">
        <title>At the nexus of three kingdoms: the genome of the mycorrhizal fungus Gigaspora margarita provides insights into plant, endobacterial and fungal interactions.</title>
        <authorList>
            <person name="Venice F."/>
            <person name="Ghignone S."/>
            <person name="Salvioli di Fossalunga A."/>
            <person name="Amselem J."/>
            <person name="Novero M."/>
            <person name="Xianan X."/>
            <person name="Sedzielewska Toro K."/>
            <person name="Morin E."/>
            <person name="Lipzen A."/>
            <person name="Grigoriev I.V."/>
            <person name="Henrissat B."/>
            <person name="Martin F.M."/>
            <person name="Bonfante P."/>
        </authorList>
    </citation>
    <scope>NUCLEOTIDE SEQUENCE [LARGE SCALE GENOMIC DNA]</scope>
    <source>
        <strain evidence="4 5">BEG34</strain>
    </source>
</reference>
<dbReference type="Pfam" id="PF10058">
    <property type="entry name" value="Zn_ribbon_10"/>
    <property type="match status" value="1"/>
</dbReference>
<feature type="region of interest" description="Disordered" evidence="2">
    <location>
        <begin position="277"/>
        <end position="388"/>
    </location>
</feature>
<gene>
    <name evidence="4" type="ORF">F8M41_015316</name>
</gene>
<feature type="compositionally biased region" description="Polar residues" evidence="2">
    <location>
        <begin position="277"/>
        <end position="293"/>
    </location>
</feature>
<comment type="similarity">
    <text evidence="1">Belongs to the lunapark family.</text>
</comment>
<comment type="function">
    <text evidence="1">Plays a role in determining ER morphology.</text>
</comment>
<feature type="compositionally biased region" description="Basic and acidic residues" evidence="2">
    <location>
        <begin position="375"/>
        <end position="388"/>
    </location>
</feature>
<evidence type="ECO:0000256" key="1">
    <source>
        <dbReference type="RuleBase" id="RU367073"/>
    </source>
</evidence>
<keyword evidence="1" id="KW-0862">Zinc</keyword>
<feature type="compositionally biased region" description="Polar residues" evidence="2">
    <location>
        <begin position="180"/>
        <end position="191"/>
    </location>
</feature>
<keyword evidence="5" id="KW-1185">Reference proteome</keyword>
<feature type="region of interest" description="Disordered" evidence="2">
    <location>
        <begin position="143"/>
        <end position="214"/>
    </location>
</feature>
<name>A0A8H3WUU0_GIGMA</name>
<comment type="subcellular location">
    <subcellularLocation>
        <location evidence="1">Endoplasmic reticulum membrane</location>
        <topology evidence="1">Multi-pass membrane protein</topology>
    </subcellularLocation>
</comment>
<dbReference type="GO" id="GO:0071788">
    <property type="term" value="P:endoplasmic reticulum tubular network maintenance"/>
    <property type="evidence" value="ECO:0007669"/>
    <property type="project" value="UniProtKB-UniRule"/>
</dbReference>
<proteinExistence type="inferred from homology"/>
<dbReference type="AlphaFoldDB" id="A0A8H3WUU0"/>
<evidence type="ECO:0000313" key="4">
    <source>
        <dbReference type="EMBL" id="KAF0351399.1"/>
    </source>
</evidence>
<dbReference type="PANTHER" id="PTHR22166">
    <property type="entry name" value="ENDOPLASMIC RETICULUM JUNCTION FORMATION PROTEIN LUNAPARK"/>
    <property type="match status" value="1"/>
</dbReference>
<accession>A0A8H3WUU0</accession>
<keyword evidence="1" id="KW-0863">Zinc-finger</keyword>
<evidence type="ECO:0000259" key="3">
    <source>
        <dbReference type="Pfam" id="PF10058"/>
    </source>
</evidence>
<keyword evidence="1" id="KW-1133">Transmembrane helix</keyword>
<keyword evidence="1" id="KW-0256">Endoplasmic reticulum</keyword>
<dbReference type="InterPro" id="IPR040115">
    <property type="entry name" value="Lnp"/>
</dbReference>
<dbReference type="OrthoDB" id="1725934at2759"/>
<dbReference type="GO" id="GO:0098826">
    <property type="term" value="C:endoplasmic reticulum tubular network membrane"/>
    <property type="evidence" value="ECO:0007669"/>
    <property type="project" value="UniProtKB-UniRule"/>
</dbReference>
<dbReference type="EMBL" id="WTPW01003188">
    <property type="protein sequence ID" value="KAF0351399.1"/>
    <property type="molecule type" value="Genomic_DNA"/>
</dbReference>
<keyword evidence="1" id="KW-0472">Membrane</keyword>
<comment type="domain">
    <text evidence="1">The C4-type zinc finger motif is necessary both for its ER three-way tubular junction localization and formation.</text>
</comment>
<dbReference type="GO" id="GO:1903373">
    <property type="term" value="P:positive regulation of endoplasmic reticulum tubular network organization"/>
    <property type="evidence" value="ECO:0007669"/>
    <property type="project" value="UniProtKB-UniRule"/>
</dbReference>
<evidence type="ECO:0000256" key="2">
    <source>
        <dbReference type="SAM" id="MobiDB-lite"/>
    </source>
</evidence>
<dbReference type="GO" id="GO:0008270">
    <property type="term" value="F:zinc ion binding"/>
    <property type="evidence" value="ECO:0007669"/>
    <property type="project" value="UniProtKB-KW"/>
</dbReference>
<organism evidence="4 5">
    <name type="scientific">Gigaspora margarita</name>
    <dbReference type="NCBI Taxonomy" id="4874"/>
    <lineage>
        <taxon>Eukaryota</taxon>
        <taxon>Fungi</taxon>
        <taxon>Fungi incertae sedis</taxon>
        <taxon>Mucoromycota</taxon>
        <taxon>Glomeromycotina</taxon>
        <taxon>Glomeromycetes</taxon>
        <taxon>Diversisporales</taxon>
        <taxon>Gigasporaceae</taxon>
        <taxon>Gigaspora</taxon>
    </lineage>
</organism>
<feature type="compositionally biased region" description="Polar residues" evidence="2">
    <location>
        <begin position="303"/>
        <end position="315"/>
    </location>
</feature>
<keyword evidence="1" id="KW-0479">Metal-binding</keyword>
<feature type="transmembrane region" description="Helical" evidence="1">
    <location>
        <begin position="78"/>
        <end position="98"/>
    </location>
</feature>
<dbReference type="InterPro" id="IPR019273">
    <property type="entry name" value="Lunapark_Znf"/>
</dbReference>
<feature type="compositionally biased region" description="Polar residues" evidence="2">
    <location>
        <begin position="324"/>
        <end position="336"/>
    </location>
</feature>
<dbReference type="Proteomes" id="UP000439903">
    <property type="component" value="Unassembled WGS sequence"/>
</dbReference>
<feature type="transmembrane region" description="Helical" evidence="1">
    <location>
        <begin position="45"/>
        <end position="66"/>
    </location>
</feature>
<comment type="caution">
    <text evidence="4">The sequence shown here is derived from an EMBL/GenBank/DDBJ whole genome shotgun (WGS) entry which is preliminary data.</text>
</comment>
<feature type="domain" description="Lunapark zinc ribbon" evidence="3">
    <location>
        <begin position="228"/>
        <end position="277"/>
    </location>
</feature>
<feature type="compositionally biased region" description="Polar residues" evidence="2">
    <location>
        <begin position="147"/>
        <end position="157"/>
    </location>
</feature>